<dbReference type="GO" id="GO:0015171">
    <property type="term" value="F:amino acid transmembrane transporter activity"/>
    <property type="evidence" value="ECO:0007669"/>
    <property type="project" value="TreeGrafter"/>
</dbReference>
<feature type="transmembrane region" description="Helical" evidence="7">
    <location>
        <begin position="239"/>
        <end position="260"/>
    </location>
</feature>
<feature type="transmembrane region" description="Helical" evidence="7">
    <location>
        <begin position="67"/>
        <end position="89"/>
    </location>
</feature>
<keyword evidence="5 7" id="KW-0472">Membrane</keyword>
<dbReference type="PIRSF" id="PIRSF006060">
    <property type="entry name" value="AA_transporter"/>
    <property type="match status" value="1"/>
</dbReference>
<sequence>MSLGLTRTKPVDDILAQGGDDDGTEGPGRLKKQLGVFDLIGFGIGIVIGAGIFTLTGVEAKAHAGPAIVLSFAFAGLASFLAALCYSELASSVPTAGSAYTYAYATMGEIFAWIVGWDLVLEFALGAASVARAWSGYLGNLFDLPTRWFAEDGSTVNVGAVALTLVLGLVAYVGVRQSARVTGVLVSIKVAICIFIVVVGLFYVKGSNITPFIPASKQSSGDAGVKQTVVEAVFGLDPAVYGIGGVLTAMAIVFFAFTGFEAVANVSEETRKPQRDLPLGLLGTLGIALALYIGVSFVLTGMVEYDKIDDDAAIASAFKSVGAGWAATLVDVAAVAGLTTVVLVDIVAMGRIGFAMARDGLLPRAAGVVHPKFGTPHRVTVVVTVLVAVLAGFVPLATLVNLVSIGTLFAFVLVSLAVPLLRRSDPGLERTFKVPFSPVVPLLSALACIYLMLNLTLETWIRFAVWMAIGLAFYAFYGRRKARLAAGVASS</sequence>
<feature type="region of interest" description="Disordered" evidence="6">
    <location>
        <begin position="1"/>
        <end position="26"/>
    </location>
</feature>
<feature type="transmembrane region" description="Helical" evidence="7">
    <location>
        <begin position="36"/>
        <end position="55"/>
    </location>
</feature>
<evidence type="ECO:0000313" key="8">
    <source>
        <dbReference type="EMBL" id="RKS80106.1"/>
    </source>
</evidence>
<dbReference type="RefSeq" id="WP_121191840.1">
    <property type="nucleotide sequence ID" value="NZ_RBWV01000009.1"/>
</dbReference>
<accession>A0A420XTE7</accession>
<feature type="transmembrane region" description="Helical" evidence="7">
    <location>
        <begin position="110"/>
        <end position="134"/>
    </location>
</feature>
<evidence type="ECO:0000256" key="1">
    <source>
        <dbReference type="ARBA" id="ARBA00004141"/>
    </source>
</evidence>
<dbReference type="PANTHER" id="PTHR43243:SF4">
    <property type="entry name" value="CATIONIC AMINO ACID TRANSPORTER 4"/>
    <property type="match status" value="1"/>
</dbReference>
<dbReference type="Gene3D" id="1.20.1740.10">
    <property type="entry name" value="Amino acid/polyamine transporter I"/>
    <property type="match status" value="1"/>
</dbReference>
<comment type="caution">
    <text evidence="8">The sequence shown here is derived from an EMBL/GenBank/DDBJ whole genome shotgun (WGS) entry which is preliminary data.</text>
</comment>
<dbReference type="InterPro" id="IPR002293">
    <property type="entry name" value="AA/rel_permease1"/>
</dbReference>
<dbReference type="OrthoDB" id="9762947at2"/>
<evidence type="ECO:0000256" key="6">
    <source>
        <dbReference type="SAM" id="MobiDB-lite"/>
    </source>
</evidence>
<feature type="transmembrane region" description="Helical" evidence="7">
    <location>
        <begin position="434"/>
        <end position="453"/>
    </location>
</feature>
<dbReference type="Pfam" id="PF13520">
    <property type="entry name" value="AA_permease_2"/>
    <property type="match status" value="1"/>
</dbReference>
<feature type="transmembrane region" description="Helical" evidence="7">
    <location>
        <begin position="182"/>
        <end position="204"/>
    </location>
</feature>
<feature type="transmembrane region" description="Helical" evidence="7">
    <location>
        <begin position="459"/>
        <end position="477"/>
    </location>
</feature>
<dbReference type="InParanoid" id="A0A420XTE7"/>
<dbReference type="GO" id="GO:0016020">
    <property type="term" value="C:membrane"/>
    <property type="evidence" value="ECO:0007669"/>
    <property type="project" value="UniProtKB-SubCell"/>
</dbReference>
<comment type="subcellular location">
    <subcellularLocation>
        <location evidence="1">Membrane</location>
        <topology evidence="1">Multi-pass membrane protein</topology>
    </subcellularLocation>
</comment>
<gene>
    <name evidence="8" type="ORF">CLV35_0526</name>
</gene>
<dbReference type="Proteomes" id="UP000281955">
    <property type="component" value="Unassembled WGS sequence"/>
</dbReference>
<feature type="transmembrane region" description="Helical" evidence="7">
    <location>
        <begin position="154"/>
        <end position="175"/>
    </location>
</feature>
<keyword evidence="9" id="KW-1185">Reference proteome</keyword>
<feature type="transmembrane region" description="Helical" evidence="7">
    <location>
        <begin position="323"/>
        <end position="348"/>
    </location>
</feature>
<keyword evidence="2" id="KW-0813">Transport</keyword>
<name>A0A420XTE7_9ACTN</name>
<evidence type="ECO:0000256" key="5">
    <source>
        <dbReference type="ARBA" id="ARBA00023136"/>
    </source>
</evidence>
<evidence type="ECO:0000256" key="3">
    <source>
        <dbReference type="ARBA" id="ARBA00022692"/>
    </source>
</evidence>
<dbReference type="FunCoup" id="A0A420XTE7">
    <property type="interactions" value="41"/>
</dbReference>
<keyword evidence="3 7" id="KW-0812">Transmembrane</keyword>
<evidence type="ECO:0000256" key="4">
    <source>
        <dbReference type="ARBA" id="ARBA00022989"/>
    </source>
</evidence>
<dbReference type="EMBL" id="RBWV01000009">
    <property type="protein sequence ID" value="RKS80106.1"/>
    <property type="molecule type" value="Genomic_DNA"/>
</dbReference>
<protein>
    <submittedName>
        <fullName evidence="8">APA family basic amino acid/polyamine antiporter</fullName>
    </submittedName>
</protein>
<dbReference type="AlphaFoldDB" id="A0A420XTE7"/>
<keyword evidence="4 7" id="KW-1133">Transmembrane helix</keyword>
<reference evidence="8 9" key="1">
    <citation type="submission" date="2018-10" db="EMBL/GenBank/DDBJ databases">
        <title>Genomic Encyclopedia of Archaeal and Bacterial Type Strains, Phase II (KMG-II): from individual species to whole genera.</title>
        <authorList>
            <person name="Goeker M."/>
        </authorList>
    </citation>
    <scope>NUCLEOTIDE SEQUENCE [LARGE SCALE GENOMIC DNA]</scope>
    <source>
        <strain evidence="8 9">RP-AC37</strain>
    </source>
</reference>
<organism evidence="8 9">
    <name type="scientific">Motilibacter peucedani</name>
    <dbReference type="NCBI Taxonomy" id="598650"/>
    <lineage>
        <taxon>Bacteria</taxon>
        <taxon>Bacillati</taxon>
        <taxon>Actinomycetota</taxon>
        <taxon>Actinomycetes</taxon>
        <taxon>Motilibacterales</taxon>
        <taxon>Motilibacteraceae</taxon>
        <taxon>Motilibacter</taxon>
    </lineage>
</organism>
<feature type="transmembrane region" description="Helical" evidence="7">
    <location>
        <begin position="403"/>
        <end position="422"/>
    </location>
</feature>
<feature type="transmembrane region" description="Helical" evidence="7">
    <location>
        <begin position="281"/>
        <end position="303"/>
    </location>
</feature>
<dbReference type="PANTHER" id="PTHR43243">
    <property type="entry name" value="INNER MEMBRANE TRANSPORTER YGJI-RELATED"/>
    <property type="match status" value="1"/>
</dbReference>
<evidence type="ECO:0000313" key="9">
    <source>
        <dbReference type="Proteomes" id="UP000281955"/>
    </source>
</evidence>
<evidence type="ECO:0000256" key="7">
    <source>
        <dbReference type="SAM" id="Phobius"/>
    </source>
</evidence>
<feature type="transmembrane region" description="Helical" evidence="7">
    <location>
        <begin position="379"/>
        <end position="397"/>
    </location>
</feature>
<proteinExistence type="predicted"/>
<evidence type="ECO:0000256" key="2">
    <source>
        <dbReference type="ARBA" id="ARBA00022448"/>
    </source>
</evidence>